<dbReference type="AlphaFoldDB" id="A0A814EHZ7"/>
<keyword evidence="2" id="KW-0812">Transmembrane</keyword>
<keyword evidence="5" id="KW-1185">Reference proteome</keyword>
<protein>
    <submittedName>
        <fullName evidence="3">Uncharacterized protein</fullName>
    </submittedName>
</protein>
<dbReference type="Proteomes" id="UP000663829">
    <property type="component" value="Unassembled WGS sequence"/>
</dbReference>
<keyword evidence="2" id="KW-0472">Membrane</keyword>
<evidence type="ECO:0000256" key="1">
    <source>
        <dbReference type="SAM" id="MobiDB-lite"/>
    </source>
</evidence>
<proteinExistence type="predicted"/>
<comment type="caution">
    <text evidence="3">The sequence shown here is derived from an EMBL/GenBank/DDBJ whole genome shotgun (WGS) entry which is preliminary data.</text>
</comment>
<dbReference type="EMBL" id="CAJOBC010002657">
    <property type="protein sequence ID" value="CAF3744373.1"/>
    <property type="molecule type" value="Genomic_DNA"/>
</dbReference>
<dbReference type="EMBL" id="CAJNOQ010002657">
    <property type="protein sequence ID" value="CAF0971343.1"/>
    <property type="molecule type" value="Genomic_DNA"/>
</dbReference>
<dbReference type="OrthoDB" id="10063988at2759"/>
<accession>A0A814EHZ7</accession>
<feature type="region of interest" description="Disordered" evidence="1">
    <location>
        <begin position="713"/>
        <end position="736"/>
    </location>
</feature>
<dbReference type="Proteomes" id="UP000681722">
    <property type="component" value="Unassembled WGS sequence"/>
</dbReference>
<name>A0A814EHZ7_9BILA</name>
<organism evidence="3 5">
    <name type="scientific">Didymodactylos carnosus</name>
    <dbReference type="NCBI Taxonomy" id="1234261"/>
    <lineage>
        <taxon>Eukaryota</taxon>
        <taxon>Metazoa</taxon>
        <taxon>Spiralia</taxon>
        <taxon>Gnathifera</taxon>
        <taxon>Rotifera</taxon>
        <taxon>Eurotatoria</taxon>
        <taxon>Bdelloidea</taxon>
        <taxon>Philodinida</taxon>
        <taxon>Philodinidae</taxon>
        <taxon>Didymodactylos</taxon>
    </lineage>
</organism>
<evidence type="ECO:0000313" key="3">
    <source>
        <dbReference type="EMBL" id="CAF0971343.1"/>
    </source>
</evidence>
<keyword evidence="2" id="KW-1133">Transmembrane helix</keyword>
<sequence>MVYISTAQILQRKLSMKKSLWDQHLLSMAEDYSTRRNCEKEGKECNDKLFLIQVASVPGSQAGMSYEQSKMLHDILVQRIITNNRSQIQALTKLSIKHEIVLKSGYSYTQKWGFEPNMYIKIEGNEQIAKIISALFGQAFCQDGIGLCYHQNIDSNENGHKIISISNLNNSLFNEQDRKLIIDLIKQNYPCISAQIDTSGQSIEFHDYQNGTCSCCTQVLNKEHVKCILSNYKYNIEERYGKSDVVDQTEYLDVLAGVNFELNASHFRGGIITWSIVNSTNATVTINIYQTYSWKKSAVPCDNTIIASQTLIGSGLLSCISSCSTSSGFASLTAATYCTDFSGVGDVSSGKRSDSVTLAIGSYFYAAFSGSAWFAGVGGGSWSITTYINVQLRPDGHINHPPTVAALSVMNIPLNVTRNIALSVWDADNDFLRCRWANSSPVDECASVCSEVPNSTLFADTCTLQFIGLIPSTYYVVALMLEDFYTMNSTTALSSIPLQFLIYVYQSGNCSILPTIVSTQSCVDVQAMVPYSQTLSAQVGCNFNNITDFVSTSPTGMLKSDVYKNSLQSNTYSINLTWTPAINQVGTQIFCTAATDSEFQQSIQYCITFIVSLTSATLCPETTIIQNTTVSAMSTLVSGSFNWLPLAIGLSLGGLLLMLATCFICYHLLCNKYWRKKHLEKTTEEETSYIESDISHESPHGVSSEIAFQSNAEGPVKKNHDSATQPTKTDPTQTKQRISHVFMTKLSRNARRVSRVFTKPTKAYIVYNADNDIESTIIDRFPPTNLSITREKSVNQMVKVTRTQTAKSDKQKTSTVASATIENTINEDDTFNREESLSLKKVNPRSAAHSAKPMVYKQRSATVTGDAKLPGTPTAIKVIRLKSCKVIDELSEETNDVADDYVEKRLTTTTNKSVIVSRVKTSKLGTNNQRSEFSYRAQRRRSKSCSDNPDIMINTGNLGIISPIKRPVTVVRVKTGRNHSAQVVETIDGSEIATKLSASKSCSDNPDIMTNTENLGIISPIKRPVTVVHVKTDTNDSAQVFETIDGSEIATKLSANKSCSDNPDIMTNTENLGIISPIKRPVTVVHVKTDTNDSAQVSETNDGPEIATKPSANVNVIKVPRHTLVHNRDKT</sequence>
<gene>
    <name evidence="3" type="ORF">GPM918_LOCUS12253</name>
    <name evidence="4" type="ORF">SRO942_LOCUS12254</name>
</gene>
<evidence type="ECO:0000256" key="2">
    <source>
        <dbReference type="SAM" id="Phobius"/>
    </source>
</evidence>
<evidence type="ECO:0000313" key="4">
    <source>
        <dbReference type="EMBL" id="CAF3744373.1"/>
    </source>
</evidence>
<feature type="compositionally biased region" description="Low complexity" evidence="1">
    <location>
        <begin position="724"/>
        <end position="736"/>
    </location>
</feature>
<feature type="transmembrane region" description="Helical" evidence="2">
    <location>
        <begin position="643"/>
        <end position="669"/>
    </location>
</feature>
<reference evidence="3" key="1">
    <citation type="submission" date="2021-02" db="EMBL/GenBank/DDBJ databases">
        <authorList>
            <person name="Nowell W R."/>
        </authorList>
    </citation>
    <scope>NUCLEOTIDE SEQUENCE</scope>
</reference>
<evidence type="ECO:0000313" key="5">
    <source>
        <dbReference type="Proteomes" id="UP000663829"/>
    </source>
</evidence>